<keyword evidence="9" id="KW-0249">Electron transport</keyword>
<evidence type="ECO:0000256" key="1">
    <source>
        <dbReference type="ARBA" id="ARBA00003195"/>
    </source>
</evidence>
<dbReference type="PANTHER" id="PTHR17098">
    <property type="entry name" value="NADH-UBIQUINONE OXIDOREDUCTASE MWFE SUBUNIT"/>
    <property type="match status" value="1"/>
</dbReference>
<evidence type="ECO:0000256" key="10">
    <source>
        <dbReference type="ARBA" id="ARBA00022989"/>
    </source>
</evidence>
<feature type="region of interest" description="Disordered" evidence="13">
    <location>
        <begin position="59"/>
        <end position="86"/>
    </location>
</feature>
<sequence>MPVPFEALIPLGLITGFFGVSGILFNKLKTSINEGQPPRYGMDRWDRVMMERDYRLTGTQRGQSHQAAAPAGFSTNSAWNLEKEHL</sequence>
<evidence type="ECO:0000313" key="15">
    <source>
        <dbReference type="EMBL" id="GJJ76593.1"/>
    </source>
</evidence>
<reference evidence="15" key="2">
    <citation type="journal article" date="2022" name="Microbiol. Resour. Announc.">
        <title>Whole-Genome Sequence of Entomortierella parvispora E1425, a Mucoromycotan Fungus Associated with Burkholderiaceae-Related Endosymbiotic Bacteria.</title>
        <authorList>
            <person name="Herlambang A."/>
            <person name="Guo Y."/>
            <person name="Takashima Y."/>
            <person name="Narisawa K."/>
            <person name="Ohta H."/>
            <person name="Nishizawa T."/>
        </authorList>
    </citation>
    <scope>NUCLEOTIDE SEQUENCE</scope>
    <source>
        <strain evidence="15">E1425</strain>
    </source>
</reference>
<dbReference type="Pfam" id="PF15879">
    <property type="entry name" value="MWFE"/>
    <property type="match status" value="1"/>
</dbReference>
<keyword evidence="16" id="KW-1185">Reference proteome</keyword>
<feature type="transmembrane region" description="Helical" evidence="14">
    <location>
        <begin position="6"/>
        <end position="25"/>
    </location>
</feature>
<protein>
    <recommendedName>
        <fullName evidence="4">NADH dehydrogenase [ubiquinone] 1 alpha subcomplex subunit 1</fullName>
    </recommendedName>
</protein>
<reference evidence="15" key="1">
    <citation type="submission" date="2021-11" db="EMBL/GenBank/DDBJ databases">
        <authorList>
            <person name="Herlambang A."/>
            <person name="Guo Y."/>
            <person name="Takashima Y."/>
            <person name="Nishizawa T."/>
        </authorList>
    </citation>
    <scope>NUCLEOTIDE SEQUENCE</scope>
    <source>
        <strain evidence="15">E1425</strain>
    </source>
</reference>
<keyword evidence="10 14" id="KW-1133">Transmembrane helix</keyword>
<evidence type="ECO:0000256" key="4">
    <source>
        <dbReference type="ARBA" id="ARBA00016392"/>
    </source>
</evidence>
<name>A0A9P3HHM6_9FUNG</name>
<keyword evidence="7 14" id="KW-0812">Transmembrane</keyword>
<evidence type="ECO:0000256" key="9">
    <source>
        <dbReference type="ARBA" id="ARBA00022982"/>
    </source>
</evidence>
<evidence type="ECO:0000256" key="11">
    <source>
        <dbReference type="ARBA" id="ARBA00023128"/>
    </source>
</evidence>
<evidence type="ECO:0000256" key="6">
    <source>
        <dbReference type="ARBA" id="ARBA00022660"/>
    </source>
</evidence>
<dbReference type="EMBL" id="BQFW01000012">
    <property type="protein sequence ID" value="GJJ76593.1"/>
    <property type="molecule type" value="Genomic_DNA"/>
</dbReference>
<dbReference type="OrthoDB" id="1920692at2759"/>
<comment type="caution">
    <text evidence="15">The sequence shown here is derived from an EMBL/GenBank/DDBJ whole genome shotgun (WGS) entry which is preliminary data.</text>
</comment>
<comment type="function">
    <text evidence="1">Accessory subunit of the mitochondrial membrane respiratory chain NADH dehydrogenase (Complex I), that is believed not to be involved in catalysis. Complex I functions in the transfer of electrons from NADH to the respiratory chain. The immediate electron acceptor for the enzyme is believed to be ubiquinone.</text>
</comment>
<dbReference type="PANTHER" id="PTHR17098:SF2">
    <property type="entry name" value="NADH DEHYDROGENASE [UBIQUINONE] 1 ALPHA SUBCOMPLEX SUBUNIT 1"/>
    <property type="match status" value="1"/>
</dbReference>
<keyword evidence="11" id="KW-0496">Mitochondrion</keyword>
<evidence type="ECO:0000256" key="5">
    <source>
        <dbReference type="ARBA" id="ARBA00022448"/>
    </source>
</evidence>
<gene>
    <name evidence="15" type="ORF">EMPS_08952</name>
</gene>
<comment type="subcellular location">
    <subcellularLocation>
        <location evidence="2">Mitochondrion inner membrane</location>
        <topology evidence="2">Single-pass membrane protein</topology>
        <orientation evidence="2">Matrix side</orientation>
    </subcellularLocation>
</comment>
<keyword evidence="12 14" id="KW-0472">Membrane</keyword>
<evidence type="ECO:0000256" key="14">
    <source>
        <dbReference type="SAM" id="Phobius"/>
    </source>
</evidence>
<organism evidence="15 16">
    <name type="scientific">Entomortierella parvispora</name>
    <dbReference type="NCBI Taxonomy" id="205924"/>
    <lineage>
        <taxon>Eukaryota</taxon>
        <taxon>Fungi</taxon>
        <taxon>Fungi incertae sedis</taxon>
        <taxon>Mucoromycota</taxon>
        <taxon>Mortierellomycotina</taxon>
        <taxon>Mortierellomycetes</taxon>
        <taxon>Mortierellales</taxon>
        <taxon>Mortierellaceae</taxon>
        <taxon>Entomortierella</taxon>
    </lineage>
</organism>
<evidence type="ECO:0000256" key="13">
    <source>
        <dbReference type="SAM" id="MobiDB-lite"/>
    </source>
</evidence>
<evidence type="ECO:0000256" key="8">
    <source>
        <dbReference type="ARBA" id="ARBA00022792"/>
    </source>
</evidence>
<keyword evidence="5" id="KW-0813">Transport</keyword>
<accession>A0A9P3HHM6</accession>
<keyword evidence="6" id="KW-0679">Respiratory chain</keyword>
<evidence type="ECO:0000256" key="2">
    <source>
        <dbReference type="ARBA" id="ARBA00004298"/>
    </source>
</evidence>
<dbReference type="InterPro" id="IPR017384">
    <property type="entry name" value="NADH_Ub_cplx-1_asu_su-1"/>
</dbReference>
<keyword evidence="8" id="KW-0999">Mitochondrion inner membrane</keyword>
<dbReference type="AlphaFoldDB" id="A0A9P3HHM6"/>
<proteinExistence type="inferred from homology"/>
<evidence type="ECO:0000313" key="16">
    <source>
        <dbReference type="Proteomes" id="UP000827284"/>
    </source>
</evidence>
<evidence type="ECO:0000256" key="7">
    <source>
        <dbReference type="ARBA" id="ARBA00022692"/>
    </source>
</evidence>
<dbReference type="GO" id="GO:0005743">
    <property type="term" value="C:mitochondrial inner membrane"/>
    <property type="evidence" value="ECO:0007669"/>
    <property type="project" value="UniProtKB-SubCell"/>
</dbReference>
<comment type="similarity">
    <text evidence="3">Belongs to the complex I NDUFA1 subunit family.</text>
</comment>
<dbReference type="Proteomes" id="UP000827284">
    <property type="component" value="Unassembled WGS sequence"/>
</dbReference>
<evidence type="ECO:0000256" key="3">
    <source>
        <dbReference type="ARBA" id="ARBA00009960"/>
    </source>
</evidence>
<evidence type="ECO:0000256" key="12">
    <source>
        <dbReference type="ARBA" id="ARBA00023136"/>
    </source>
</evidence>